<evidence type="ECO:0000313" key="2">
    <source>
        <dbReference type="Proteomes" id="UP000821837"/>
    </source>
</evidence>
<reference evidence="1" key="1">
    <citation type="journal article" date="2020" name="Cell">
        <title>Large-Scale Comparative Analyses of Tick Genomes Elucidate Their Genetic Diversity and Vector Capacities.</title>
        <authorList>
            <consortium name="Tick Genome and Microbiome Consortium (TIGMIC)"/>
            <person name="Jia N."/>
            <person name="Wang J."/>
            <person name="Shi W."/>
            <person name="Du L."/>
            <person name="Sun Y."/>
            <person name="Zhan W."/>
            <person name="Jiang J.F."/>
            <person name="Wang Q."/>
            <person name="Zhang B."/>
            <person name="Ji P."/>
            <person name="Bell-Sakyi L."/>
            <person name="Cui X.M."/>
            <person name="Yuan T.T."/>
            <person name="Jiang B.G."/>
            <person name="Yang W.F."/>
            <person name="Lam T.T."/>
            <person name="Chang Q.C."/>
            <person name="Ding S.J."/>
            <person name="Wang X.J."/>
            <person name="Zhu J.G."/>
            <person name="Ruan X.D."/>
            <person name="Zhao L."/>
            <person name="Wei J.T."/>
            <person name="Ye R.Z."/>
            <person name="Que T.C."/>
            <person name="Du C.H."/>
            <person name="Zhou Y.H."/>
            <person name="Cheng J.X."/>
            <person name="Dai P.F."/>
            <person name="Guo W.B."/>
            <person name="Han X.H."/>
            <person name="Huang E.J."/>
            <person name="Li L.F."/>
            <person name="Wei W."/>
            <person name="Gao Y.C."/>
            <person name="Liu J.Z."/>
            <person name="Shao H.Z."/>
            <person name="Wang X."/>
            <person name="Wang C.C."/>
            <person name="Yang T.C."/>
            <person name="Huo Q.B."/>
            <person name="Li W."/>
            <person name="Chen H.Y."/>
            <person name="Chen S.E."/>
            <person name="Zhou L.G."/>
            <person name="Ni X.B."/>
            <person name="Tian J.H."/>
            <person name="Sheng Y."/>
            <person name="Liu T."/>
            <person name="Pan Y.S."/>
            <person name="Xia L.Y."/>
            <person name="Li J."/>
            <person name="Zhao F."/>
            <person name="Cao W.C."/>
        </authorList>
    </citation>
    <scope>NUCLEOTIDE SEQUENCE</scope>
    <source>
        <strain evidence="1">Rsan-2018</strain>
    </source>
</reference>
<reference evidence="1" key="2">
    <citation type="submission" date="2021-09" db="EMBL/GenBank/DDBJ databases">
        <authorList>
            <person name="Jia N."/>
            <person name="Wang J."/>
            <person name="Shi W."/>
            <person name="Du L."/>
            <person name="Sun Y."/>
            <person name="Zhan W."/>
            <person name="Jiang J."/>
            <person name="Wang Q."/>
            <person name="Zhang B."/>
            <person name="Ji P."/>
            <person name="Sakyi L.B."/>
            <person name="Cui X."/>
            <person name="Yuan T."/>
            <person name="Jiang B."/>
            <person name="Yang W."/>
            <person name="Lam T.T.-Y."/>
            <person name="Chang Q."/>
            <person name="Ding S."/>
            <person name="Wang X."/>
            <person name="Zhu J."/>
            <person name="Ruan X."/>
            <person name="Zhao L."/>
            <person name="Wei J."/>
            <person name="Que T."/>
            <person name="Du C."/>
            <person name="Cheng J."/>
            <person name="Dai P."/>
            <person name="Han X."/>
            <person name="Huang E."/>
            <person name="Gao Y."/>
            <person name="Liu J."/>
            <person name="Shao H."/>
            <person name="Ye R."/>
            <person name="Li L."/>
            <person name="Wei W."/>
            <person name="Wang X."/>
            <person name="Wang C."/>
            <person name="Huo Q."/>
            <person name="Li W."/>
            <person name="Guo W."/>
            <person name="Chen H."/>
            <person name="Chen S."/>
            <person name="Zhou L."/>
            <person name="Zhou L."/>
            <person name="Ni X."/>
            <person name="Tian J."/>
            <person name="Zhou Y."/>
            <person name="Sheng Y."/>
            <person name="Liu T."/>
            <person name="Pan Y."/>
            <person name="Xia L."/>
            <person name="Li J."/>
            <person name="Zhao F."/>
            <person name="Cao W."/>
        </authorList>
    </citation>
    <scope>NUCLEOTIDE SEQUENCE</scope>
    <source>
        <strain evidence="1">Rsan-2018</strain>
        <tissue evidence="1">Larvae</tissue>
    </source>
</reference>
<accession>A0A9D4PC89</accession>
<protein>
    <submittedName>
        <fullName evidence="1">Uncharacterized protein</fullName>
    </submittedName>
</protein>
<organism evidence="1 2">
    <name type="scientific">Rhipicephalus sanguineus</name>
    <name type="common">Brown dog tick</name>
    <name type="synonym">Ixodes sanguineus</name>
    <dbReference type="NCBI Taxonomy" id="34632"/>
    <lineage>
        <taxon>Eukaryota</taxon>
        <taxon>Metazoa</taxon>
        <taxon>Ecdysozoa</taxon>
        <taxon>Arthropoda</taxon>
        <taxon>Chelicerata</taxon>
        <taxon>Arachnida</taxon>
        <taxon>Acari</taxon>
        <taxon>Parasitiformes</taxon>
        <taxon>Ixodida</taxon>
        <taxon>Ixodoidea</taxon>
        <taxon>Ixodidae</taxon>
        <taxon>Rhipicephalinae</taxon>
        <taxon>Rhipicephalus</taxon>
        <taxon>Rhipicephalus</taxon>
    </lineage>
</organism>
<keyword evidence="2" id="KW-1185">Reference proteome</keyword>
<sequence>MQIITSTNLTSQALKLFIHTTMVQIRPRYEDSQVVVRVDGVEVLPTPGNPNRHTHHDAELFRIVNSDETWFALTSESYGIYMVFNGQMLFVQVRAF</sequence>
<proteinExistence type="predicted"/>
<name>A0A9D4PC89_RHISA</name>
<gene>
    <name evidence="1" type="ORF">HPB52_018199</name>
</gene>
<dbReference type="EMBL" id="JABSTV010001255">
    <property type="protein sequence ID" value="KAH7936099.1"/>
    <property type="molecule type" value="Genomic_DNA"/>
</dbReference>
<dbReference type="AlphaFoldDB" id="A0A9D4PC89"/>
<dbReference type="Proteomes" id="UP000821837">
    <property type="component" value="Unassembled WGS sequence"/>
</dbReference>
<evidence type="ECO:0000313" key="1">
    <source>
        <dbReference type="EMBL" id="KAH7936099.1"/>
    </source>
</evidence>
<comment type="caution">
    <text evidence="1">The sequence shown here is derived from an EMBL/GenBank/DDBJ whole genome shotgun (WGS) entry which is preliminary data.</text>
</comment>
<dbReference type="VEuPathDB" id="VectorBase:RSAN_037584"/>